<feature type="transmembrane region" description="Helical" evidence="6">
    <location>
        <begin position="298"/>
        <end position="322"/>
    </location>
</feature>
<dbReference type="RefSeq" id="WP_080966325.1">
    <property type="nucleotide sequence ID" value="NZ_CP015220.1"/>
</dbReference>
<dbReference type="GO" id="GO:0022857">
    <property type="term" value="F:transmembrane transporter activity"/>
    <property type="evidence" value="ECO:0007669"/>
    <property type="project" value="InterPro"/>
</dbReference>
<dbReference type="PANTHER" id="PTHR42770">
    <property type="entry name" value="AMINO ACID TRANSPORTER-RELATED"/>
    <property type="match status" value="1"/>
</dbReference>
<evidence type="ECO:0000256" key="1">
    <source>
        <dbReference type="ARBA" id="ARBA00004651"/>
    </source>
</evidence>
<dbReference type="OrthoDB" id="9762947at2"/>
<evidence type="ECO:0000313" key="7">
    <source>
        <dbReference type="EMBL" id="AMY24234.1"/>
    </source>
</evidence>
<feature type="transmembrane region" description="Helical" evidence="6">
    <location>
        <begin position="214"/>
        <end position="235"/>
    </location>
</feature>
<name>A0A143QMR7_RHOFA</name>
<evidence type="ECO:0000256" key="3">
    <source>
        <dbReference type="ARBA" id="ARBA00022692"/>
    </source>
</evidence>
<feature type="transmembrane region" description="Helical" evidence="6">
    <location>
        <begin position="359"/>
        <end position="378"/>
    </location>
</feature>
<dbReference type="AlphaFoldDB" id="A0A143QMR7"/>
<comment type="subcellular location">
    <subcellularLocation>
        <location evidence="1">Cell membrane</location>
        <topology evidence="1">Multi-pass membrane protein</topology>
    </subcellularLocation>
</comment>
<feature type="transmembrane region" description="Helical" evidence="6">
    <location>
        <begin position="446"/>
        <end position="465"/>
    </location>
</feature>
<dbReference type="PIRSF" id="PIRSF006060">
    <property type="entry name" value="AA_transporter"/>
    <property type="match status" value="1"/>
</dbReference>
<keyword evidence="8" id="KW-1185">Reference proteome</keyword>
<keyword evidence="4 6" id="KW-1133">Transmembrane helix</keyword>
<proteinExistence type="predicted"/>
<feature type="transmembrane region" description="Helical" evidence="6">
    <location>
        <begin position="109"/>
        <end position="134"/>
    </location>
</feature>
<evidence type="ECO:0000256" key="2">
    <source>
        <dbReference type="ARBA" id="ARBA00022475"/>
    </source>
</evidence>
<evidence type="ECO:0000256" key="4">
    <source>
        <dbReference type="ARBA" id="ARBA00022989"/>
    </source>
</evidence>
<evidence type="ECO:0000256" key="6">
    <source>
        <dbReference type="SAM" id="Phobius"/>
    </source>
</evidence>
<dbReference type="InterPro" id="IPR002293">
    <property type="entry name" value="AA/rel_permease1"/>
</dbReference>
<keyword evidence="2" id="KW-1003">Cell membrane</keyword>
<feature type="transmembrane region" description="Helical" evidence="6">
    <location>
        <begin position="39"/>
        <end position="60"/>
    </location>
</feature>
<dbReference type="GO" id="GO:0005886">
    <property type="term" value="C:plasma membrane"/>
    <property type="evidence" value="ECO:0007669"/>
    <property type="project" value="UniProtKB-SubCell"/>
</dbReference>
<dbReference type="Gene3D" id="1.20.1740.10">
    <property type="entry name" value="Amino acid/polyamine transporter I"/>
    <property type="match status" value="1"/>
</dbReference>
<feature type="transmembrane region" description="Helical" evidence="6">
    <location>
        <begin position="175"/>
        <end position="194"/>
    </location>
</feature>
<feature type="transmembrane region" description="Helical" evidence="6">
    <location>
        <begin position="384"/>
        <end position="401"/>
    </location>
</feature>
<evidence type="ECO:0000256" key="5">
    <source>
        <dbReference type="ARBA" id="ARBA00023136"/>
    </source>
</evidence>
<dbReference type="PANTHER" id="PTHR42770:SF7">
    <property type="entry name" value="MEMBRANE PROTEIN"/>
    <property type="match status" value="1"/>
</dbReference>
<evidence type="ECO:0000313" key="8">
    <source>
        <dbReference type="Proteomes" id="UP000076038"/>
    </source>
</evidence>
<accession>A0A143QMR7</accession>
<feature type="transmembrane region" description="Helical" evidence="6">
    <location>
        <begin position="256"/>
        <end position="278"/>
    </location>
</feature>
<organism evidence="7 8">
    <name type="scientific">Rhodococcoides fascians</name>
    <name type="common">Rhodococcus fascians</name>
    <dbReference type="NCBI Taxonomy" id="1828"/>
    <lineage>
        <taxon>Bacteria</taxon>
        <taxon>Bacillati</taxon>
        <taxon>Actinomycetota</taxon>
        <taxon>Actinomycetes</taxon>
        <taxon>Mycobacteriales</taxon>
        <taxon>Nocardiaceae</taxon>
        <taxon>Rhodococcoides</taxon>
    </lineage>
</organism>
<reference evidence="8" key="2">
    <citation type="submission" date="2016-04" db="EMBL/GenBank/DDBJ databases">
        <title>Complete Genome and Plasmid Sequences for Rhodococcus fascians D188 and Draft Sequences for Rhodococcus spp. Isolates PBTS 1 and PBTS 2.</title>
        <authorList>
            <person name="Stamer R."/>
            <person name="Vereecke D."/>
            <person name="Zhang Y."/>
            <person name="Schilkey F."/>
            <person name="Devitt N."/>
            <person name="Randall J."/>
        </authorList>
    </citation>
    <scope>NUCLEOTIDE SEQUENCE [LARGE SCALE GENOMIC DNA]</scope>
    <source>
        <strain evidence="8">PBTS2</strain>
    </source>
</reference>
<feature type="transmembrane region" description="Helical" evidence="6">
    <location>
        <begin position="422"/>
        <end position="440"/>
    </location>
</feature>
<feature type="transmembrane region" description="Helical" evidence="6">
    <location>
        <begin position="146"/>
        <end position="163"/>
    </location>
</feature>
<feature type="transmembrane region" description="Helical" evidence="6">
    <location>
        <begin position="66"/>
        <end position="88"/>
    </location>
</feature>
<keyword evidence="3 6" id="KW-0812">Transmembrane</keyword>
<dbReference type="PATRIC" id="fig|1653479.3.peg.2980"/>
<reference evidence="7 8" key="1">
    <citation type="journal article" date="2016" name="Genome Announc.">
        <title>Complete Genome and Plasmid Sequences for Rhodococcus fascians D188 and Draft Sequences for Rhodococcus Isolates PBTS 1 and PBTS 2.</title>
        <authorList>
            <person name="Stamler R.A."/>
            <person name="Vereecke D."/>
            <person name="Zhang Y."/>
            <person name="Schilkey F."/>
            <person name="Devitt N."/>
            <person name="Randall J.J."/>
        </authorList>
    </citation>
    <scope>NUCLEOTIDE SEQUENCE [LARGE SCALE GENOMIC DNA]</scope>
    <source>
        <strain evidence="7 8">PBTS2</strain>
    </source>
</reference>
<dbReference type="Proteomes" id="UP000076038">
    <property type="component" value="Chromosome"/>
</dbReference>
<protein>
    <submittedName>
        <fullName evidence="7">Putative amino acid permease YhdG</fullName>
    </submittedName>
</protein>
<dbReference type="KEGG" id="rhs:A3Q41_02943"/>
<dbReference type="EMBL" id="CP015220">
    <property type="protein sequence ID" value="AMY24234.1"/>
    <property type="molecule type" value="Genomic_DNA"/>
</dbReference>
<keyword evidence="5 6" id="KW-0472">Membrane</keyword>
<gene>
    <name evidence="7" type="primary">yhdG_2</name>
    <name evidence="7" type="ORF">A3Q41_02943</name>
</gene>
<sequence>MPEIPNSPVAADARSGPPLGVSGTYDRELARSLGVSGNVMLTLSSISPAASVFILGGAALTAYGTGVFWGFLIGGIISLLIALCYAELGSRHPVAGGDYAMVSRTLGPASGVAVFFLGLVGLPLAQAIFALGVADYLGVAISGVDPLVTALVVTLIATVVACLNIRTNAWVTGSFLFVEMASLVLLTALGLVHIERPVTDLLNPQALDSSGALAPIGIAGLVLVVTQGVLSQFGYGGAVYFAEETKNPRRNVARAVLYSAFITVVVELVPLVSVMLGADSIEGLVGSDLPVQEFLEQRAGHAVAVFVLLTMALAILNANIALGLQAGRLLFAAARDQALPAVLATPLSRVSGSVRMPRVATIVMGVISGACCLMPMALLVNATGSTVVVGFAFIALSALVVRRQRGVEHPELFRMPLWPLPALVALIVIVGIVGIVVIGVMDPEQWLSLGIALGIVAAGYAYYFGYLRSRGATHLLLLDAQDDDRH</sequence>
<dbReference type="InterPro" id="IPR050367">
    <property type="entry name" value="APC_superfamily"/>
</dbReference>
<dbReference type="Pfam" id="PF13520">
    <property type="entry name" value="AA_permease_2"/>
    <property type="match status" value="1"/>
</dbReference>